<reference evidence="1" key="1">
    <citation type="submission" date="2020-02" db="EMBL/GenBank/DDBJ databases">
        <authorList>
            <person name="Meier V. D."/>
        </authorList>
    </citation>
    <scope>NUCLEOTIDE SEQUENCE</scope>
    <source>
        <strain evidence="1">AVDCRST_MAG60</strain>
    </source>
</reference>
<dbReference type="EMBL" id="CADCUN010000199">
    <property type="protein sequence ID" value="CAA9397009.1"/>
    <property type="molecule type" value="Genomic_DNA"/>
</dbReference>
<proteinExistence type="predicted"/>
<keyword evidence="1" id="KW-0251">Elongation factor</keyword>
<sequence>PDPGAGGAARRHGRQRPCAPVRDVRVRWRPEVQDLRSGVVLDGVRLVRRGSHEHRRRDHQEGPRRV</sequence>
<dbReference type="AlphaFoldDB" id="A0A6J4NT61"/>
<gene>
    <name evidence="1" type="ORF">AVDCRST_MAG60-1877</name>
</gene>
<dbReference type="GO" id="GO:0003746">
    <property type="term" value="F:translation elongation factor activity"/>
    <property type="evidence" value="ECO:0007669"/>
    <property type="project" value="UniProtKB-KW"/>
</dbReference>
<keyword evidence="1" id="KW-0648">Protein biosynthesis</keyword>
<feature type="non-terminal residue" evidence="1">
    <location>
        <position position="66"/>
    </location>
</feature>
<feature type="non-terminal residue" evidence="1">
    <location>
        <position position="1"/>
    </location>
</feature>
<protein>
    <submittedName>
        <fullName evidence="1">Translation elongation factor G</fullName>
    </submittedName>
</protein>
<accession>A0A6J4NT61</accession>
<organism evidence="1">
    <name type="scientific">uncultured Nocardioides sp</name>
    <dbReference type="NCBI Taxonomy" id="198441"/>
    <lineage>
        <taxon>Bacteria</taxon>
        <taxon>Bacillati</taxon>
        <taxon>Actinomycetota</taxon>
        <taxon>Actinomycetes</taxon>
        <taxon>Propionibacteriales</taxon>
        <taxon>Nocardioidaceae</taxon>
        <taxon>Nocardioides</taxon>
        <taxon>environmental samples</taxon>
    </lineage>
</organism>
<evidence type="ECO:0000313" key="1">
    <source>
        <dbReference type="EMBL" id="CAA9397009.1"/>
    </source>
</evidence>
<name>A0A6J4NT61_9ACTN</name>